<evidence type="ECO:0000256" key="9">
    <source>
        <dbReference type="ARBA" id="ARBA00023204"/>
    </source>
</evidence>
<accession>A0A3B4A3P8</accession>
<dbReference type="GO" id="GO:0005524">
    <property type="term" value="F:ATP binding"/>
    <property type="evidence" value="ECO:0007669"/>
    <property type="project" value="UniProtKB-KW"/>
</dbReference>
<evidence type="ECO:0000256" key="2">
    <source>
        <dbReference type="ARBA" id="ARBA00007025"/>
    </source>
</evidence>
<dbReference type="PANTHER" id="PTHR46357:SF1">
    <property type="entry name" value="TRANSCRIPTIONAL REGULATOR ATRX"/>
    <property type="match status" value="1"/>
</dbReference>
<keyword evidence="4" id="KW-0547">Nucleotide-binding</keyword>
<dbReference type="GO" id="GO:0003678">
    <property type="term" value="F:DNA helicase activity"/>
    <property type="evidence" value="ECO:0007669"/>
    <property type="project" value="UniProtKB-EC"/>
</dbReference>
<evidence type="ECO:0000256" key="10">
    <source>
        <dbReference type="ARBA" id="ARBA00023242"/>
    </source>
</evidence>
<keyword evidence="8" id="KW-0238">DNA-binding</keyword>
<evidence type="ECO:0000256" key="6">
    <source>
        <dbReference type="ARBA" id="ARBA00022801"/>
    </source>
</evidence>
<proteinExistence type="inferred from homology"/>
<keyword evidence="7" id="KW-0067">ATP-binding</keyword>
<sequence>YLLSSGTTSKLNLLVNKLHEFLAHSAVEDSNDTPNEDHDGNMKTNNLWKNLSIILVILFQCLHRKPSVVIKHSGLDESGDSNDSMDVEIFNVNGELDITRLPKGTAVVRPEPVENGRDDFRGPEFHSRKQTKNALKKNLLIWMYKTVGTSY</sequence>
<evidence type="ECO:0000256" key="3">
    <source>
        <dbReference type="ARBA" id="ARBA00012551"/>
    </source>
</evidence>
<dbReference type="GO" id="GO:0016787">
    <property type="term" value="F:hydrolase activity"/>
    <property type="evidence" value="ECO:0007669"/>
    <property type="project" value="UniProtKB-KW"/>
</dbReference>
<dbReference type="GO" id="GO:0005634">
    <property type="term" value="C:nucleus"/>
    <property type="evidence" value="ECO:0007669"/>
    <property type="project" value="UniProtKB-SubCell"/>
</dbReference>
<evidence type="ECO:0000256" key="1">
    <source>
        <dbReference type="ARBA" id="ARBA00004123"/>
    </source>
</evidence>
<evidence type="ECO:0000256" key="4">
    <source>
        <dbReference type="ARBA" id="ARBA00022741"/>
    </source>
</evidence>
<keyword evidence="5" id="KW-0227">DNA damage</keyword>
<dbReference type="InterPro" id="IPR052131">
    <property type="entry name" value="ATRX_domain-containing"/>
</dbReference>
<evidence type="ECO:0000256" key="8">
    <source>
        <dbReference type="ARBA" id="ARBA00023125"/>
    </source>
</evidence>
<evidence type="ECO:0000313" key="12">
    <source>
        <dbReference type="Ensembl" id="ENSPMGP00000011677.1"/>
    </source>
</evidence>
<keyword evidence="10" id="KW-0539">Nucleus</keyword>
<dbReference type="STRING" id="409849.ENSPMGP00000011677"/>
<dbReference type="Proteomes" id="UP000261520">
    <property type="component" value="Unplaced"/>
</dbReference>
<reference evidence="12" key="1">
    <citation type="submission" date="2025-08" db="UniProtKB">
        <authorList>
            <consortium name="Ensembl"/>
        </authorList>
    </citation>
    <scope>IDENTIFICATION</scope>
</reference>
<evidence type="ECO:0000256" key="7">
    <source>
        <dbReference type="ARBA" id="ARBA00022840"/>
    </source>
</evidence>
<dbReference type="Ensembl" id="ENSPMGT00000012460.1">
    <property type="protein sequence ID" value="ENSPMGP00000011677.1"/>
    <property type="gene ID" value="ENSPMGG00000009662.1"/>
</dbReference>
<dbReference type="GO" id="GO:0006281">
    <property type="term" value="P:DNA repair"/>
    <property type="evidence" value="ECO:0007669"/>
    <property type="project" value="UniProtKB-KW"/>
</dbReference>
<dbReference type="GO" id="GO:0005721">
    <property type="term" value="C:pericentric heterochromatin"/>
    <property type="evidence" value="ECO:0007669"/>
    <property type="project" value="TreeGrafter"/>
</dbReference>
<protein>
    <recommendedName>
        <fullName evidence="3">DNA helicase</fullName>
        <ecNumber evidence="3">3.6.4.12</ecNumber>
    </recommendedName>
</protein>
<dbReference type="GO" id="GO:0031297">
    <property type="term" value="P:replication fork processing"/>
    <property type="evidence" value="ECO:0007669"/>
    <property type="project" value="TreeGrafter"/>
</dbReference>
<evidence type="ECO:0000256" key="11">
    <source>
        <dbReference type="ARBA" id="ARBA00047995"/>
    </source>
</evidence>
<keyword evidence="9" id="KW-0234">DNA repair</keyword>
<keyword evidence="6" id="KW-0378">Hydrolase</keyword>
<dbReference type="GO" id="GO:0031490">
    <property type="term" value="F:chromatin DNA binding"/>
    <property type="evidence" value="ECO:0007669"/>
    <property type="project" value="TreeGrafter"/>
</dbReference>
<comment type="subcellular location">
    <subcellularLocation>
        <location evidence="1">Nucleus</location>
    </subcellularLocation>
</comment>
<keyword evidence="13" id="KW-1185">Reference proteome</keyword>
<comment type="similarity">
    <text evidence="2">Belongs to the SNF2/RAD54 helicase family.</text>
</comment>
<evidence type="ECO:0000313" key="13">
    <source>
        <dbReference type="Proteomes" id="UP000261520"/>
    </source>
</evidence>
<organism evidence="12 13">
    <name type="scientific">Periophthalmus magnuspinnatus</name>
    <dbReference type="NCBI Taxonomy" id="409849"/>
    <lineage>
        <taxon>Eukaryota</taxon>
        <taxon>Metazoa</taxon>
        <taxon>Chordata</taxon>
        <taxon>Craniata</taxon>
        <taxon>Vertebrata</taxon>
        <taxon>Euteleostomi</taxon>
        <taxon>Actinopterygii</taxon>
        <taxon>Neopterygii</taxon>
        <taxon>Teleostei</taxon>
        <taxon>Neoteleostei</taxon>
        <taxon>Acanthomorphata</taxon>
        <taxon>Gobiaria</taxon>
        <taxon>Gobiiformes</taxon>
        <taxon>Gobioidei</taxon>
        <taxon>Gobiidae</taxon>
        <taxon>Oxudercinae</taxon>
        <taxon>Periophthalmus</taxon>
    </lineage>
</organism>
<dbReference type="PANTHER" id="PTHR46357">
    <property type="entry name" value="TRANSCRIPTIONAL REGULATOR ATRX"/>
    <property type="match status" value="1"/>
</dbReference>
<name>A0A3B4A3P8_9GOBI</name>
<comment type="catalytic activity">
    <reaction evidence="11">
        <text>ATP + H2O = ADP + phosphate + H(+)</text>
        <dbReference type="Rhea" id="RHEA:13065"/>
        <dbReference type="ChEBI" id="CHEBI:15377"/>
        <dbReference type="ChEBI" id="CHEBI:15378"/>
        <dbReference type="ChEBI" id="CHEBI:30616"/>
        <dbReference type="ChEBI" id="CHEBI:43474"/>
        <dbReference type="ChEBI" id="CHEBI:456216"/>
        <dbReference type="EC" id="3.6.4.12"/>
    </reaction>
</comment>
<reference evidence="12" key="2">
    <citation type="submission" date="2025-09" db="UniProtKB">
        <authorList>
            <consortium name="Ensembl"/>
        </authorList>
    </citation>
    <scope>IDENTIFICATION</scope>
</reference>
<dbReference type="GO" id="GO:0006338">
    <property type="term" value="P:chromatin remodeling"/>
    <property type="evidence" value="ECO:0007669"/>
    <property type="project" value="TreeGrafter"/>
</dbReference>
<dbReference type="AlphaFoldDB" id="A0A3B4A3P8"/>
<dbReference type="EC" id="3.6.4.12" evidence="3"/>
<evidence type="ECO:0000256" key="5">
    <source>
        <dbReference type="ARBA" id="ARBA00022763"/>
    </source>
</evidence>